<feature type="signal peptide" evidence="1">
    <location>
        <begin position="1"/>
        <end position="26"/>
    </location>
</feature>
<sequence>MRTARILGGVAAAVVAANLVAVPASATGRPTHTLNTVHELSCAFSTTTGESVFFQASGGSASGESGSSFFVEDQQSRTVLEGWEGTADFGPHFTAEVTATVPSTGEFVGTATFSADVVEGEPVVEEVDDRDGNIRTTGTITTSEFTFSNVSASVPGYSPVPDELSCSGSKIVFDIYTTNPPVHVVRSKDFNSAICAVEGIPHAQVLLSGESRWAPYAEVVVDDGTNPLKAEGDVAMRGPRGRLVTPLLEVFTGDTVADLTLRVELTQAGAPVTTVERDGRSRVIETVTPFEAHISVETTDGRRGEVTCAAEELQHTSMTFRR</sequence>
<dbReference type="AlphaFoldDB" id="A0A6A9V0L3"/>
<gene>
    <name evidence="2" type="ORF">GC722_07255</name>
</gene>
<evidence type="ECO:0000256" key="1">
    <source>
        <dbReference type="SAM" id="SignalP"/>
    </source>
</evidence>
<comment type="caution">
    <text evidence="2">The sequence shown here is derived from an EMBL/GenBank/DDBJ whole genome shotgun (WGS) entry which is preliminary data.</text>
</comment>
<evidence type="ECO:0000313" key="3">
    <source>
        <dbReference type="Proteomes" id="UP000435304"/>
    </source>
</evidence>
<evidence type="ECO:0000313" key="2">
    <source>
        <dbReference type="EMBL" id="MVA75819.1"/>
    </source>
</evidence>
<organism evidence="2 3">
    <name type="scientific">Auraticoccus cholistanensis</name>
    <dbReference type="NCBI Taxonomy" id="2656650"/>
    <lineage>
        <taxon>Bacteria</taxon>
        <taxon>Bacillati</taxon>
        <taxon>Actinomycetota</taxon>
        <taxon>Actinomycetes</taxon>
        <taxon>Propionibacteriales</taxon>
        <taxon>Propionibacteriaceae</taxon>
        <taxon>Auraticoccus</taxon>
    </lineage>
</organism>
<dbReference type="EMBL" id="WPCU01000005">
    <property type="protein sequence ID" value="MVA75819.1"/>
    <property type="molecule type" value="Genomic_DNA"/>
</dbReference>
<feature type="chain" id="PRO_5025504484" evidence="1">
    <location>
        <begin position="27"/>
        <end position="322"/>
    </location>
</feature>
<reference evidence="2 3" key="1">
    <citation type="submission" date="2019-12" db="EMBL/GenBank/DDBJ databases">
        <title>Auraticoccus cholistani sp. nov., an actinomycete isolated from soil of Cholistan desert.</title>
        <authorList>
            <person name="Cheema M.T."/>
        </authorList>
    </citation>
    <scope>NUCLEOTIDE SEQUENCE [LARGE SCALE GENOMIC DNA]</scope>
    <source>
        <strain evidence="2 3">F435</strain>
    </source>
</reference>
<protein>
    <submittedName>
        <fullName evidence="2">Uncharacterized protein</fullName>
    </submittedName>
</protein>
<dbReference type="Proteomes" id="UP000435304">
    <property type="component" value="Unassembled WGS sequence"/>
</dbReference>
<keyword evidence="1" id="KW-0732">Signal</keyword>
<dbReference type="RefSeq" id="WP_156609343.1">
    <property type="nucleotide sequence ID" value="NZ_WPCU01000005.1"/>
</dbReference>
<keyword evidence="3" id="KW-1185">Reference proteome</keyword>
<proteinExistence type="predicted"/>
<accession>A0A6A9V0L3</accession>
<name>A0A6A9V0L3_9ACTN</name>